<protein>
    <submittedName>
        <fullName evidence="2">Uncharacterized protein</fullName>
    </submittedName>
</protein>
<reference evidence="3" key="1">
    <citation type="journal article" date="2020" name="Genome Biol.">
        <title>Gamete binning: chromosome-level and haplotype-resolved genome assembly enabled by high-throughput single-cell sequencing of gamete genomes.</title>
        <authorList>
            <person name="Campoy J.A."/>
            <person name="Sun H."/>
            <person name="Goel M."/>
            <person name="Jiao W.-B."/>
            <person name="Folz-Donahue K."/>
            <person name="Wang N."/>
            <person name="Rubio M."/>
            <person name="Liu C."/>
            <person name="Kukat C."/>
            <person name="Ruiz D."/>
            <person name="Huettel B."/>
            <person name="Schneeberger K."/>
        </authorList>
    </citation>
    <scope>NUCLEOTIDE SEQUENCE [LARGE SCALE GENOMIC DNA]</scope>
    <source>
        <strain evidence="3">cv. Rojo Pasion</strain>
    </source>
</reference>
<keyword evidence="3" id="KW-1185">Reference proteome</keyword>
<dbReference type="EMBL" id="CAEKKB010000006">
    <property type="protein sequence ID" value="CAB4316025.1"/>
    <property type="molecule type" value="Genomic_DNA"/>
</dbReference>
<evidence type="ECO:0000313" key="2">
    <source>
        <dbReference type="EMBL" id="CAB4316025.1"/>
    </source>
</evidence>
<gene>
    <name evidence="1" type="ORF">ORAREDHAP_LOCUS40882</name>
    <name evidence="2" type="ORF">ORAREDHAP_LOCUS40889</name>
</gene>
<evidence type="ECO:0000313" key="3">
    <source>
        <dbReference type="Proteomes" id="UP000507245"/>
    </source>
</evidence>
<dbReference type="Proteomes" id="UP000507245">
    <property type="component" value="Unassembled WGS sequence"/>
</dbReference>
<dbReference type="EMBL" id="CAEKKB010000006">
    <property type="protein sequence ID" value="CAB4316020.1"/>
    <property type="molecule type" value="Genomic_DNA"/>
</dbReference>
<evidence type="ECO:0000313" key="1">
    <source>
        <dbReference type="EMBL" id="CAB4316020.1"/>
    </source>
</evidence>
<dbReference type="AlphaFoldDB" id="A0A6J5XW19"/>
<organism evidence="2 3">
    <name type="scientific">Prunus armeniaca</name>
    <name type="common">Apricot</name>
    <name type="synonym">Armeniaca vulgaris</name>
    <dbReference type="NCBI Taxonomy" id="36596"/>
    <lineage>
        <taxon>Eukaryota</taxon>
        <taxon>Viridiplantae</taxon>
        <taxon>Streptophyta</taxon>
        <taxon>Embryophyta</taxon>
        <taxon>Tracheophyta</taxon>
        <taxon>Spermatophyta</taxon>
        <taxon>Magnoliopsida</taxon>
        <taxon>eudicotyledons</taxon>
        <taxon>Gunneridae</taxon>
        <taxon>Pentapetalae</taxon>
        <taxon>rosids</taxon>
        <taxon>fabids</taxon>
        <taxon>Rosales</taxon>
        <taxon>Rosaceae</taxon>
        <taxon>Amygdaloideae</taxon>
        <taxon>Amygdaleae</taxon>
        <taxon>Prunus</taxon>
    </lineage>
</organism>
<sequence>MISLGRLDRYMMSRELVEDAAKRDKGCDSRTAVEVKNGPFSCADESKEEDLKHVNLNVNKGELIYVWISTTMGPMSGLVSVWRCLGV</sequence>
<reference evidence="2" key="2">
    <citation type="submission" date="2020-05" db="EMBL/GenBank/DDBJ databases">
        <authorList>
            <person name="Campoy J."/>
            <person name="Schneeberger K."/>
            <person name="Spophaly S."/>
        </authorList>
    </citation>
    <scope>NUCLEOTIDE SEQUENCE [LARGE SCALE GENOMIC DNA]</scope>
    <source>
        <strain evidence="2">PruArmRojPasFocal</strain>
    </source>
</reference>
<proteinExistence type="predicted"/>
<accession>A0A6J5XW19</accession>
<name>A0A6J5XW19_PRUAR</name>
<dbReference type="OrthoDB" id="1733227at2759"/>